<keyword evidence="4" id="KW-1185">Reference proteome</keyword>
<dbReference type="GO" id="GO:0050277">
    <property type="term" value="F:sedoheptulokinase activity"/>
    <property type="evidence" value="ECO:0007669"/>
    <property type="project" value="TreeGrafter"/>
</dbReference>
<dbReference type="PANTHER" id="PTHR10196">
    <property type="entry name" value="SUGAR KINASE"/>
    <property type="match status" value="1"/>
</dbReference>
<evidence type="ECO:0000256" key="2">
    <source>
        <dbReference type="ARBA" id="ARBA00022777"/>
    </source>
</evidence>
<accession>G0ML59</accession>
<dbReference type="FunCoup" id="G0ML59">
    <property type="interactions" value="638"/>
</dbReference>
<organism evidence="4">
    <name type="scientific">Caenorhabditis brenneri</name>
    <name type="common">Nematode worm</name>
    <dbReference type="NCBI Taxonomy" id="135651"/>
    <lineage>
        <taxon>Eukaryota</taxon>
        <taxon>Metazoa</taxon>
        <taxon>Ecdysozoa</taxon>
        <taxon>Nematoda</taxon>
        <taxon>Chromadorea</taxon>
        <taxon>Rhabditida</taxon>
        <taxon>Rhabditina</taxon>
        <taxon>Rhabditomorpha</taxon>
        <taxon>Rhabditoidea</taxon>
        <taxon>Rhabditidae</taxon>
        <taxon>Peloderinae</taxon>
        <taxon>Caenorhabditis</taxon>
    </lineage>
</organism>
<dbReference type="Proteomes" id="UP000008068">
    <property type="component" value="Unassembled WGS sequence"/>
</dbReference>
<dbReference type="AlphaFoldDB" id="G0ML59"/>
<dbReference type="GO" id="GO:0005829">
    <property type="term" value="C:cytosol"/>
    <property type="evidence" value="ECO:0007669"/>
    <property type="project" value="TreeGrafter"/>
</dbReference>
<name>G0ML59_CAEBE</name>
<keyword evidence="1" id="KW-0808">Transferase</keyword>
<dbReference type="eggNOG" id="KOG2517">
    <property type="taxonomic scope" value="Eukaryota"/>
</dbReference>
<evidence type="ECO:0000313" key="3">
    <source>
        <dbReference type="EMBL" id="EGT34872.1"/>
    </source>
</evidence>
<dbReference type="InParanoid" id="G0ML59"/>
<sequence length="272" mass="30158">MDLFVSLLTQSSETFISHHNAHSWGYCNSDGTWQSEILEFLPNWITLPTIKRRNSEVVGIWNEMKCHVASGDLQASVASLDSFENTAYIILGTSAQLCCLVNKNETTVIPSTVVKLPYSNSKDLLAACSMNGGNALESVMKMKFPNSCEKLNNLLEELNQNTPEIPSNLRIDPIFIPERGITKELLFQNVDSKTSVLQILESTHNGIINNLFSLFPITLLSQLSINRLALVGSSQCPRFRRHVEAISQQIFELTAPNSVISTPIGATSFEII</sequence>
<evidence type="ECO:0000313" key="4">
    <source>
        <dbReference type="Proteomes" id="UP000008068"/>
    </source>
</evidence>
<keyword evidence="2" id="KW-0418">Kinase</keyword>
<dbReference type="PANTHER" id="PTHR10196:SF67">
    <property type="entry name" value="SEDOHEPTULOKINASE"/>
    <property type="match status" value="1"/>
</dbReference>
<dbReference type="STRING" id="135651.G0ML59"/>
<dbReference type="EMBL" id="GL379799">
    <property type="protein sequence ID" value="EGT34872.1"/>
    <property type="molecule type" value="Genomic_DNA"/>
</dbReference>
<protein>
    <recommendedName>
        <fullName evidence="5">Carbohydrate kinase FGGY N-terminal domain-containing protein</fullName>
    </recommendedName>
</protein>
<evidence type="ECO:0008006" key="5">
    <source>
        <dbReference type="Google" id="ProtNLM"/>
    </source>
</evidence>
<dbReference type="GO" id="GO:0006071">
    <property type="term" value="P:glycerol metabolic process"/>
    <property type="evidence" value="ECO:0007669"/>
    <property type="project" value="TreeGrafter"/>
</dbReference>
<reference evidence="4" key="1">
    <citation type="submission" date="2011-07" db="EMBL/GenBank/DDBJ databases">
        <authorList>
            <consortium name="Caenorhabditis brenneri Sequencing and Analysis Consortium"/>
            <person name="Wilson R.K."/>
        </authorList>
    </citation>
    <scope>NUCLEOTIDE SEQUENCE [LARGE SCALE GENOMIC DNA]</scope>
    <source>
        <strain evidence="4">PB2801</strain>
    </source>
</reference>
<gene>
    <name evidence="3" type="ORF">CAEBREN_19117</name>
</gene>
<proteinExistence type="predicted"/>
<dbReference type="Gene3D" id="3.30.420.40">
    <property type="match status" value="1"/>
</dbReference>
<evidence type="ECO:0000256" key="1">
    <source>
        <dbReference type="ARBA" id="ARBA00022679"/>
    </source>
</evidence>
<dbReference type="OMA" id="YSRELEW"/>
<dbReference type="HOGENOM" id="CLU_021676_0_0_1"/>
<dbReference type="OrthoDB" id="10264182at2759"/>